<comment type="caution">
    <text evidence="8">The sequence shown here is derived from an EMBL/GenBank/DDBJ whole genome shotgun (WGS) entry which is preliminary data.</text>
</comment>
<comment type="similarity">
    <text evidence="2">Belongs to the membrane fusion protein (MFP) (TC 8.A.1) family.</text>
</comment>
<dbReference type="InterPro" id="IPR050465">
    <property type="entry name" value="UPF0194_transport"/>
</dbReference>
<evidence type="ECO:0000256" key="5">
    <source>
        <dbReference type="SAM" id="MobiDB-lite"/>
    </source>
</evidence>
<dbReference type="InterPro" id="IPR058625">
    <property type="entry name" value="MdtA-like_BSH"/>
</dbReference>
<dbReference type="GO" id="GO:0016020">
    <property type="term" value="C:membrane"/>
    <property type="evidence" value="ECO:0007669"/>
    <property type="project" value="InterPro"/>
</dbReference>
<name>A0A7X6IAQ7_9BACT</name>
<dbReference type="Gene3D" id="1.10.287.470">
    <property type="entry name" value="Helix hairpin bin"/>
    <property type="match status" value="1"/>
</dbReference>
<keyword evidence="3 4" id="KW-0175">Coiled coil</keyword>
<dbReference type="RefSeq" id="WP_168058967.1">
    <property type="nucleotide sequence ID" value="NZ_VTOW01000001.1"/>
</dbReference>
<accession>A0A7X6IAQ7</accession>
<evidence type="ECO:0000256" key="4">
    <source>
        <dbReference type="SAM" id="Coils"/>
    </source>
</evidence>
<keyword evidence="9" id="KW-1185">Reference proteome</keyword>
<evidence type="ECO:0000256" key="2">
    <source>
        <dbReference type="ARBA" id="ARBA00009477"/>
    </source>
</evidence>
<dbReference type="GO" id="GO:0030313">
    <property type="term" value="C:cell envelope"/>
    <property type="evidence" value="ECO:0007669"/>
    <property type="project" value="UniProtKB-SubCell"/>
</dbReference>
<feature type="domain" description="CusB-like beta-barrel" evidence="7">
    <location>
        <begin position="227"/>
        <end position="300"/>
    </location>
</feature>
<dbReference type="Pfam" id="PF25917">
    <property type="entry name" value="BSH_RND"/>
    <property type="match status" value="1"/>
</dbReference>
<evidence type="ECO:0000259" key="7">
    <source>
        <dbReference type="Pfam" id="PF25954"/>
    </source>
</evidence>
<proteinExistence type="inferred from homology"/>
<dbReference type="GO" id="GO:0022857">
    <property type="term" value="F:transmembrane transporter activity"/>
    <property type="evidence" value="ECO:0007669"/>
    <property type="project" value="InterPro"/>
</dbReference>
<feature type="region of interest" description="Disordered" evidence="5">
    <location>
        <begin position="378"/>
        <end position="397"/>
    </location>
</feature>
<evidence type="ECO:0000256" key="3">
    <source>
        <dbReference type="ARBA" id="ARBA00023054"/>
    </source>
</evidence>
<evidence type="ECO:0000256" key="1">
    <source>
        <dbReference type="ARBA" id="ARBA00004196"/>
    </source>
</evidence>
<evidence type="ECO:0000259" key="6">
    <source>
        <dbReference type="Pfam" id="PF25917"/>
    </source>
</evidence>
<dbReference type="Gene3D" id="2.40.420.20">
    <property type="match status" value="1"/>
</dbReference>
<comment type="subcellular location">
    <subcellularLocation>
        <location evidence="1">Cell envelope</location>
    </subcellularLocation>
</comment>
<dbReference type="FunFam" id="2.40.30.170:FF:000010">
    <property type="entry name" value="Efflux RND transporter periplasmic adaptor subunit"/>
    <property type="match status" value="1"/>
</dbReference>
<evidence type="ECO:0000313" key="9">
    <source>
        <dbReference type="Proteomes" id="UP000534783"/>
    </source>
</evidence>
<protein>
    <submittedName>
        <fullName evidence="8">Efflux RND transporter periplasmic adaptor subunit</fullName>
    </submittedName>
</protein>
<dbReference type="Gene3D" id="2.40.50.100">
    <property type="match status" value="1"/>
</dbReference>
<dbReference type="PANTHER" id="PTHR32347">
    <property type="entry name" value="EFFLUX SYSTEM COMPONENT YKNX-RELATED"/>
    <property type="match status" value="1"/>
</dbReference>
<feature type="domain" description="Multidrug resistance protein MdtA-like barrel-sandwich hybrid" evidence="6">
    <location>
        <begin position="61"/>
        <end position="214"/>
    </location>
</feature>
<dbReference type="PANTHER" id="PTHR32347:SF14">
    <property type="entry name" value="EFFLUX SYSTEM COMPONENT YKNX-RELATED"/>
    <property type="match status" value="1"/>
</dbReference>
<evidence type="ECO:0000313" key="8">
    <source>
        <dbReference type="EMBL" id="NKE70731.1"/>
    </source>
</evidence>
<dbReference type="SUPFAM" id="SSF111369">
    <property type="entry name" value="HlyD-like secretion proteins"/>
    <property type="match status" value="1"/>
</dbReference>
<dbReference type="NCBIfam" id="TIGR01730">
    <property type="entry name" value="RND_mfp"/>
    <property type="match status" value="1"/>
</dbReference>
<dbReference type="Pfam" id="PF25954">
    <property type="entry name" value="Beta-barrel_RND_2"/>
    <property type="match status" value="1"/>
</dbReference>
<dbReference type="AlphaFoldDB" id="A0A7X6IAQ7"/>
<dbReference type="InterPro" id="IPR058792">
    <property type="entry name" value="Beta-barrel_RND_2"/>
</dbReference>
<gene>
    <name evidence="8" type="ORF">MNODULE_08270</name>
</gene>
<dbReference type="InterPro" id="IPR006143">
    <property type="entry name" value="RND_pump_MFP"/>
</dbReference>
<feature type="coiled-coil region" evidence="4">
    <location>
        <begin position="146"/>
        <end position="180"/>
    </location>
</feature>
<organism evidence="8 9">
    <name type="scientific">Candidatus Manganitrophus noduliformans</name>
    <dbReference type="NCBI Taxonomy" id="2606439"/>
    <lineage>
        <taxon>Bacteria</taxon>
        <taxon>Pseudomonadati</taxon>
        <taxon>Nitrospirota</taxon>
        <taxon>Nitrospiria</taxon>
        <taxon>Candidatus Troglogloeales</taxon>
        <taxon>Candidatus Manganitrophaceae</taxon>
        <taxon>Candidatus Manganitrophus</taxon>
    </lineage>
</organism>
<reference evidence="8 9" key="1">
    <citation type="journal article" date="2020" name="Nature">
        <title>Bacterial chemolithoautotrophy via manganese oxidation.</title>
        <authorList>
            <person name="Yu H."/>
            <person name="Leadbetter J.R."/>
        </authorList>
    </citation>
    <scope>NUCLEOTIDE SEQUENCE [LARGE SCALE GENOMIC DNA]</scope>
    <source>
        <strain evidence="8 9">Mn-1</strain>
    </source>
</reference>
<dbReference type="Proteomes" id="UP000534783">
    <property type="component" value="Unassembled WGS sequence"/>
</dbReference>
<dbReference type="EMBL" id="VTOW01000001">
    <property type="protein sequence ID" value="NKE70731.1"/>
    <property type="molecule type" value="Genomic_DNA"/>
</dbReference>
<sequence>MALFREWKKGLLGVAALVAIIAGVTLFRGGEKAAEYRTAKVEQGEITTSVSATGRVDAVVTVEVGSQVSGRVQKLFADFNSRVEKGQVVAQIDPSLFEAQVEQARAKLANDEANTEKARVLLADAKRALKRMETLFARDFVSESEKEAAQSAHDSAVANLKAAETQIAQDRASLKLVEENLRYATILSPVDGIVISRNVSVGQTVAASLQAPTLFTIAQDLMEMKVDTSVDEADIGRVAIGQEAEFTVDAYPDTPFRGTVQDIYNQPVVLQNVVTYAAIIRVKNPELKLRPGMTANVTIRVAHKENVLKLPNAALRYRPEGESGRSVPVKKGGGRTTDVWVLREGKELAVPVTLGLSDGSFTEVLSGDLKPGDRVITERLGGATSAPGGRRAPSMRF</sequence>
<dbReference type="Gene3D" id="2.40.30.170">
    <property type="match status" value="1"/>
</dbReference>